<dbReference type="GO" id="GO:0043130">
    <property type="term" value="F:ubiquitin binding"/>
    <property type="evidence" value="ECO:0007669"/>
    <property type="project" value="TreeGrafter"/>
</dbReference>
<accession>A0A7J7J6L8</accession>
<dbReference type="Proteomes" id="UP000593567">
    <property type="component" value="Unassembled WGS sequence"/>
</dbReference>
<organism evidence="4 5">
    <name type="scientific">Bugula neritina</name>
    <name type="common">Brown bryozoan</name>
    <name type="synonym">Sertularia neritina</name>
    <dbReference type="NCBI Taxonomy" id="10212"/>
    <lineage>
        <taxon>Eukaryota</taxon>
        <taxon>Metazoa</taxon>
        <taxon>Spiralia</taxon>
        <taxon>Lophotrochozoa</taxon>
        <taxon>Bryozoa</taxon>
        <taxon>Gymnolaemata</taxon>
        <taxon>Cheilostomatida</taxon>
        <taxon>Flustrina</taxon>
        <taxon>Buguloidea</taxon>
        <taxon>Bugulidae</taxon>
        <taxon>Bugula</taxon>
    </lineage>
</organism>
<dbReference type="Pfam" id="PF00400">
    <property type="entry name" value="WD40"/>
    <property type="match status" value="2"/>
</dbReference>
<dbReference type="PROSITE" id="PS50294">
    <property type="entry name" value="WD_REPEATS_REGION"/>
    <property type="match status" value="1"/>
</dbReference>
<evidence type="ECO:0000313" key="4">
    <source>
        <dbReference type="EMBL" id="KAF6021880.1"/>
    </source>
</evidence>
<sequence>MRLLLQDYVKALAYAGDVEQVASAALILQYSYWDVVTLVALTTSNNTVTTSTLSGGKDSIYSLAMNPSGTAVISGSAENVLRVWDPRACHKNMMKLKGHTDNIKSIVVNRDGTQTIRTHTEGVWSLAVNESFSTVYSAGRDKNVWATDLSNTGYSALVCQEVAPILKLCLIDDDSSLWVSTTDSALNKWSVSHLRYHYDAELQTHLQTMNTEPQQHIKGAASIRQCHILNDKRHVITKDSKSNVDIYDVLSARLVENLGPVSLEEEIKKRTQTVFVPNWFTVDLKIGLLTIHLDESDCFAAWRSAKEANLEENIDIKVNYGVLIVQALLDYWPKTHQQQDEEKCEQKRYFDVPPHTPIIFSELSGKTVLRLLAKDAVGHTEGMLLAEYAPAWITDLVVNRKLPAFNKLPFMLQSYSTSLKSPAKRERLAASDMLQVRKVIEHVQLTNDSSKPDADHEDLAAAALDHVEIYCNDQLLDPSMDLRTAKNFVWKQGGDLTLVYKQINR</sequence>
<dbReference type="PANTHER" id="PTHR19862:SF14">
    <property type="entry name" value="WD REPEAT-CONTAINING PROTEIN 48"/>
    <property type="match status" value="1"/>
</dbReference>
<feature type="repeat" description="WD" evidence="3">
    <location>
        <begin position="53"/>
        <end position="85"/>
    </location>
</feature>
<evidence type="ECO:0000313" key="5">
    <source>
        <dbReference type="Proteomes" id="UP000593567"/>
    </source>
</evidence>
<dbReference type="Pfam" id="PF11816">
    <property type="entry name" value="DUF3337"/>
    <property type="match status" value="1"/>
</dbReference>
<dbReference type="OrthoDB" id="2421129at2759"/>
<dbReference type="SUPFAM" id="SSF50978">
    <property type="entry name" value="WD40 repeat-like"/>
    <property type="match status" value="1"/>
</dbReference>
<keyword evidence="1 3" id="KW-0853">WD repeat</keyword>
<dbReference type="CDD" id="cd17041">
    <property type="entry name" value="Ubl_WDR48"/>
    <property type="match status" value="1"/>
</dbReference>
<keyword evidence="5" id="KW-1185">Reference proteome</keyword>
<dbReference type="InterPro" id="IPR051246">
    <property type="entry name" value="WDR48"/>
</dbReference>
<name>A0A7J7J6L8_BUGNE</name>
<dbReference type="SMART" id="SM00320">
    <property type="entry name" value="WD40"/>
    <property type="match status" value="2"/>
</dbReference>
<dbReference type="PROSITE" id="PS50082">
    <property type="entry name" value="WD_REPEATS_2"/>
    <property type="match status" value="1"/>
</dbReference>
<reference evidence="4" key="1">
    <citation type="submission" date="2020-06" db="EMBL/GenBank/DDBJ databases">
        <title>Draft genome of Bugula neritina, a colonial animal packing powerful symbionts and potential medicines.</title>
        <authorList>
            <person name="Rayko M."/>
        </authorList>
    </citation>
    <scope>NUCLEOTIDE SEQUENCE [LARGE SCALE GENOMIC DNA]</scope>
    <source>
        <strain evidence="4">Kwan_BN1</strain>
    </source>
</reference>
<dbReference type="InterPro" id="IPR001680">
    <property type="entry name" value="WD40_rpt"/>
</dbReference>
<gene>
    <name evidence="4" type="ORF">EB796_019803</name>
</gene>
<dbReference type="EMBL" id="VXIV02002941">
    <property type="protein sequence ID" value="KAF6021880.1"/>
    <property type="molecule type" value="Genomic_DNA"/>
</dbReference>
<evidence type="ECO:0000256" key="3">
    <source>
        <dbReference type="PROSITE-ProRule" id="PRU00221"/>
    </source>
</evidence>
<dbReference type="GO" id="GO:0000724">
    <property type="term" value="P:double-strand break repair via homologous recombination"/>
    <property type="evidence" value="ECO:0007669"/>
    <property type="project" value="TreeGrafter"/>
</dbReference>
<evidence type="ECO:0000256" key="2">
    <source>
        <dbReference type="ARBA" id="ARBA00022737"/>
    </source>
</evidence>
<keyword evidence="2" id="KW-0677">Repeat</keyword>
<evidence type="ECO:0000256" key="1">
    <source>
        <dbReference type="ARBA" id="ARBA00022574"/>
    </source>
</evidence>
<dbReference type="PANTHER" id="PTHR19862">
    <property type="entry name" value="WD REPEAT-CONTAINING PROTEIN 48"/>
    <property type="match status" value="1"/>
</dbReference>
<dbReference type="InterPro" id="IPR036322">
    <property type="entry name" value="WD40_repeat_dom_sf"/>
</dbReference>
<dbReference type="AlphaFoldDB" id="A0A7J7J6L8"/>
<comment type="caution">
    <text evidence="4">The sequence shown here is derived from an EMBL/GenBank/DDBJ whole genome shotgun (WGS) entry which is preliminary data.</text>
</comment>
<dbReference type="InterPro" id="IPR015943">
    <property type="entry name" value="WD40/YVTN_repeat-like_dom_sf"/>
</dbReference>
<dbReference type="InterPro" id="IPR021772">
    <property type="entry name" value="WDR48/Bun107"/>
</dbReference>
<proteinExistence type="predicted"/>
<dbReference type="Gene3D" id="2.130.10.10">
    <property type="entry name" value="YVTN repeat-like/Quinoprotein amine dehydrogenase"/>
    <property type="match status" value="2"/>
</dbReference>
<protein>
    <submittedName>
        <fullName evidence="4">WDR48</fullName>
    </submittedName>
</protein>